<evidence type="ECO:0008006" key="4">
    <source>
        <dbReference type="Google" id="ProtNLM"/>
    </source>
</evidence>
<feature type="transmembrane region" description="Helical" evidence="1">
    <location>
        <begin position="33"/>
        <end position="56"/>
    </location>
</feature>
<evidence type="ECO:0000256" key="1">
    <source>
        <dbReference type="SAM" id="Phobius"/>
    </source>
</evidence>
<dbReference type="OrthoDB" id="9837195at2"/>
<dbReference type="RefSeq" id="WP_123929030.1">
    <property type="nucleotide sequence ID" value="NZ_RKRE01000002.1"/>
</dbReference>
<dbReference type="Proteomes" id="UP000282654">
    <property type="component" value="Unassembled WGS sequence"/>
</dbReference>
<proteinExistence type="predicted"/>
<name>A0A3N5APN2_9THEO</name>
<dbReference type="EMBL" id="RKRE01000002">
    <property type="protein sequence ID" value="RPF46787.1"/>
    <property type="molecule type" value="Genomic_DNA"/>
</dbReference>
<gene>
    <name evidence="2" type="ORF">EDD75_1045</name>
</gene>
<evidence type="ECO:0000313" key="2">
    <source>
        <dbReference type="EMBL" id="RPF46787.1"/>
    </source>
</evidence>
<keyword evidence="1" id="KW-0812">Transmembrane</keyword>
<organism evidence="2 3">
    <name type="scientific">Thermodesulfitimonas autotrophica</name>
    <dbReference type="NCBI Taxonomy" id="1894989"/>
    <lineage>
        <taxon>Bacteria</taxon>
        <taxon>Bacillati</taxon>
        <taxon>Bacillota</taxon>
        <taxon>Clostridia</taxon>
        <taxon>Thermoanaerobacterales</taxon>
        <taxon>Thermoanaerobacteraceae</taxon>
        <taxon>Thermodesulfitimonas</taxon>
    </lineage>
</organism>
<keyword evidence="1" id="KW-1133">Transmembrane helix</keyword>
<evidence type="ECO:0000313" key="3">
    <source>
        <dbReference type="Proteomes" id="UP000282654"/>
    </source>
</evidence>
<reference evidence="2 3" key="1">
    <citation type="submission" date="2018-11" db="EMBL/GenBank/DDBJ databases">
        <title>Genomic Encyclopedia of Type Strains, Phase IV (KMG-IV): sequencing the most valuable type-strain genomes for metagenomic binning, comparative biology and taxonomic classification.</title>
        <authorList>
            <person name="Goeker M."/>
        </authorList>
    </citation>
    <scope>NUCLEOTIDE SEQUENCE [LARGE SCALE GENOMIC DNA]</scope>
    <source>
        <strain evidence="2 3">DSM 102936</strain>
    </source>
</reference>
<protein>
    <recommendedName>
        <fullName evidence="4">Cell division protein FtsL</fullName>
    </recommendedName>
</protein>
<keyword evidence="3" id="KW-1185">Reference proteome</keyword>
<comment type="caution">
    <text evidence="2">The sequence shown here is derived from an EMBL/GenBank/DDBJ whole genome shotgun (WGS) entry which is preliminary data.</text>
</comment>
<keyword evidence="1" id="KW-0472">Membrane</keyword>
<accession>A0A3N5APN2</accession>
<sequence length="157" mass="17161">MILAREQVARPLPQQPQPLRRPRRAVRAERLKLSGMVLLAFLCGVTVVLCQARMAYVGYRLQEFQKELAAARMENEALAGTVDRLLSADEIERVAVQKLGMVPPAPGTQLEVSLPARQPVIPTVPAARKKAVKEARPDGLLPALLGLLADRWGGSAR</sequence>
<dbReference type="AlphaFoldDB" id="A0A3N5APN2"/>